<reference evidence="2" key="1">
    <citation type="journal article" date="2023" name="Mol. Phylogenet. Evol.">
        <title>Genome-scale phylogeny and comparative genomics of the fungal order Sordariales.</title>
        <authorList>
            <person name="Hensen N."/>
            <person name="Bonometti L."/>
            <person name="Westerberg I."/>
            <person name="Brannstrom I.O."/>
            <person name="Guillou S."/>
            <person name="Cros-Aarteil S."/>
            <person name="Calhoun S."/>
            <person name="Haridas S."/>
            <person name="Kuo A."/>
            <person name="Mondo S."/>
            <person name="Pangilinan J."/>
            <person name="Riley R."/>
            <person name="LaButti K."/>
            <person name="Andreopoulos B."/>
            <person name="Lipzen A."/>
            <person name="Chen C."/>
            <person name="Yan M."/>
            <person name="Daum C."/>
            <person name="Ng V."/>
            <person name="Clum A."/>
            <person name="Steindorff A."/>
            <person name="Ohm R.A."/>
            <person name="Martin F."/>
            <person name="Silar P."/>
            <person name="Natvig D.O."/>
            <person name="Lalanne C."/>
            <person name="Gautier V."/>
            <person name="Ament-Velasquez S.L."/>
            <person name="Kruys A."/>
            <person name="Hutchinson M.I."/>
            <person name="Powell A.J."/>
            <person name="Barry K."/>
            <person name="Miller A.N."/>
            <person name="Grigoriev I.V."/>
            <person name="Debuchy R."/>
            <person name="Gladieux P."/>
            <person name="Hiltunen Thoren M."/>
            <person name="Johannesson H."/>
        </authorList>
    </citation>
    <scope>NUCLEOTIDE SEQUENCE</scope>
    <source>
        <strain evidence="2">CBS 508.74</strain>
    </source>
</reference>
<proteinExistence type="predicted"/>
<comment type="caution">
    <text evidence="2">The sequence shown here is derived from an EMBL/GenBank/DDBJ whole genome shotgun (WGS) entry which is preliminary data.</text>
</comment>
<dbReference type="AlphaFoldDB" id="A0AAN6T7R7"/>
<sequence>MQPPGNRNGRHRHNSSSQSDKSSKINTPHTARRARRTGTVLDVCHYSIFPSRKPICTKLIPQYSCTNRDKEMSSLRCMCPRLMKYIDRWRIPSKQSPAYCSIAWLLQQCRPRSVHRYVLFCPASPMNPTTKVHSCMIVTLEPKQKARKPKRRLGVYVTVRYPPKQKKKMKVRRQRKKRIANQKSEDQPNQQSRPALSPADPSNLDGAESSRNLSQAKLKSQASR</sequence>
<feature type="compositionally biased region" description="Polar residues" evidence="1">
    <location>
        <begin position="209"/>
        <end position="224"/>
    </location>
</feature>
<organism evidence="2 3">
    <name type="scientific">Canariomyces notabilis</name>
    <dbReference type="NCBI Taxonomy" id="2074819"/>
    <lineage>
        <taxon>Eukaryota</taxon>
        <taxon>Fungi</taxon>
        <taxon>Dikarya</taxon>
        <taxon>Ascomycota</taxon>
        <taxon>Pezizomycotina</taxon>
        <taxon>Sordariomycetes</taxon>
        <taxon>Sordariomycetidae</taxon>
        <taxon>Sordariales</taxon>
        <taxon>Chaetomiaceae</taxon>
        <taxon>Canariomyces</taxon>
    </lineage>
</organism>
<evidence type="ECO:0000256" key="1">
    <source>
        <dbReference type="SAM" id="MobiDB-lite"/>
    </source>
</evidence>
<accession>A0AAN6T7R7</accession>
<gene>
    <name evidence="2" type="ORF">N656DRAFT_525531</name>
</gene>
<dbReference type="RefSeq" id="XP_064664744.1">
    <property type="nucleotide sequence ID" value="XM_064809958.1"/>
</dbReference>
<dbReference type="GeneID" id="89934082"/>
<keyword evidence="3" id="KW-1185">Reference proteome</keyword>
<feature type="region of interest" description="Disordered" evidence="1">
    <location>
        <begin position="1"/>
        <end position="34"/>
    </location>
</feature>
<dbReference type="EMBL" id="MU853380">
    <property type="protein sequence ID" value="KAK4107174.1"/>
    <property type="molecule type" value="Genomic_DNA"/>
</dbReference>
<feature type="region of interest" description="Disordered" evidence="1">
    <location>
        <begin position="161"/>
        <end position="224"/>
    </location>
</feature>
<feature type="compositionally biased region" description="Basic residues" evidence="1">
    <location>
        <begin position="163"/>
        <end position="180"/>
    </location>
</feature>
<dbReference type="Proteomes" id="UP001302812">
    <property type="component" value="Unassembled WGS sequence"/>
</dbReference>
<reference evidence="2" key="2">
    <citation type="submission" date="2023-05" db="EMBL/GenBank/DDBJ databases">
        <authorList>
            <consortium name="Lawrence Berkeley National Laboratory"/>
            <person name="Steindorff A."/>
            <person name="Hensen N."/>
            <person name="Bonometti L."/>
            <person name="Westerberg I."/>
            <person name="Brannstrom I.O."/>
            <person name="Guillou S."/>
            <person name="Cros-Aarteil S."/>
            <person name="Calhoun S."/>
            <person name="Haridas S."/>
            <person name="Kuo A."/>
            <person name="Mondo S."/>
            <person name="Pangilinan J."/>
            <person name="Riley R."/>
            <person name="Labutti K."/>
            <person name="Andreopoulos B."/>
            <person name="Lipzen A."/>
            <person name="Chen C."/>
            <person name="Yanf M."/>
            <person name="Daum C."/>
            <person name="Ng V."/>
            <person name="Clum A."/>
            <person name="Ohm R."/>
            <person name="Martin F."/>
            <person name="Silar P."/>
            <person name="Natvig D."/>
            <person name="Lalanne C."/>
            <person name="Gautier V."/>
            <person name="Ament-Velasquez S.L."/>
            <person name="Kruys A."/>
            <person name="Hutchinson M.I."/>
            <person name="Powell A.J."/>
            <person name="Barry K."/>
            <person name="Miller A.N."/>
            <person name="Grigoriev I.V."/>
            <person name="Debuchy R."/>
            <person name="Gladieux P."/>
            <person name="Thoren M.H."/>
            <person name="Johannesson H."/>
        </authorList>
    </citation>
    <scope>NUCLEOTIDE SEQUENCE</scope>
    <source>
        <strain evidence="2">CBS 508.74</strain>
    </source>
</reference>
<protein>
    <submittedName>
        <fullName evidence="2">Uncharacterized protein</fullName>
    </submittedName>
</protein>
<evidence type="ECO:0000313" key="3">
    <source>
        <dbReference type="Proteomes" id="UP001302812"/>
    </source>
</evidence>
<name>A0AAN6T7R7_9PEZI</name>
<evidence type="ECO:0000313" key="2">
    <source>
        <dbReference type="EMBL" id="KAK4107174.1"/>
    </source>
</evidence>